<dbReference type="EMBL" id="CAXAMN010004125">
    <property type="protein sequence ID" value="CAK9007915.1"/>
    <property type="molecule type" value="Genomic_DNA"/>
</dbReference>
<evidence type="ECO:0000313" key="1">
    <source>
        <dbReference type="EMBL" id="CAK9007915.1"/>
    </source>
</evidence>
<comment type="caution">
    <text evidence="1">The sequence shown here is derived from an EMBL/GenBank/DDBJ whole genome shotgun (WGS) entry which is preliminary data.</text>
</comment>
<evidence type="ECO:0000313" key="2">
    <source>
        <dbReference type="EMBL" id="CAK9007965.1"/>
    </source>
</evidence>
<name>A0ABP0J0N3_9DINO</name>
<dbReference type="EMBL" id="CAXAMN010004136">
    <property type="protein sequence ID" value="CAK9007965.1"/>
    <property type="molecule type" value="Genomic_DNA"/>
</dbReference>
<dbReference type="Proteomes" id="UP001642484">
    <property type="component" value="Unassembled WGS sequence"/>
</dbReference>
<proteinExistence type="predicted"/>
<accession>A0ABP0J0N3</accession>
<gene>
    <name evidence="1" type="ORF">CCMP2556_LOCUS9035</name>
    <name evidence="2" type="ORF">CCMP2556_LOCUS9062</name>
</gene>
<protein>
    <submittedName>
        <fullName evidence="1">Uncharacterized protein</fullName>
    </submittedName>
</protein>
<organism evidence="1 3">
    <name type="scientific">Durusdinium trenchii</name>
    <dbReference type="NCBI Taxonomy" id="1381693"/>
    <lineage>
        <taxon>Eukaryota</taxon>
        <taxon>Sar</taxon>
        <taxon>Alveolata</taxon>
        <taxon>Dinophyceae</taxon>
        <taxon>Suessiales</taxon>
        <taxon>Symbiodiniaceae</taxon>
        <taxon>Durusdinium</taxon>
    </lineage>
</organism>
<evidence type="ECO:0000313" key="3">
    <source>
        <dbReference type="Proteomes" id="UP001642484"/>
    </source>
</evidence>
<sequence>MHMAAKERFCLPCHWGSSRKTAAGALSDATAMQNILANGTHVTRHTSIPLPRCGSNTTSPFSCSINLMDPRPSAPVAALPAEVRRFGLDWTLSLLPRTVLMFNCPFLDGTLGL</sequence>
<reference evidence="1 3" key="1">
    <citation type="submission" date="2024-02" db="EMBL/GenBank/DDBJ databases">
        <authorList>
            <person name="Chen Y."/>
            <person name="Shah S."/>
            <person name="Dougan E. K."/>
            <person name="Thang M."/>
            <person name="Chan C."/>
        </authorList>
    </citation>
    <scope>NUCLEOTIDE SEQUENCE [LARGE SCALE GENOMIC DNA]</scope>
</reference>
<keyword evidence="3" id="KW-1185">Reference proteome</keyword>